<dbReference type="PROSITE" id="PS50110">
    <property type="entry name" value="RESPONSE_REGULATORY"/>
    <property type="match status" value="1"/>
</dbReference>
<organism evidence="4 5">
    <name type="scientific">Ohtaekwangia koreensis</name>
    <dbReference type="NCBI Taxonomy" id="688867"/>
    <lineage>
        <taxon>Bacteria</taxon>
        <taxon>Pseudomonadati</taxon>
        <taxon>Bacteroidota</taxon>
        <taxon>Cytophagia</taxon>
        <taxon>Cytophagales</taxon>
        <taxon>Fulvivirgaceae</taxon>
        <taxon>Ohtaekwangia</taxon>
    </lineage>
</organism>
<dbReference type="EMBL" id="FUZU01000003">
    <property type="protein sequence ID" value="SKC83292.1"/>
    <property type="molecule type" value="Genomic_DNA"/>
</dbReference>
<proteinExistence type="predicted"/>
<dbReference type="Gene3D" id="3.40.50.2300">
    <property type="match status" value="1"/>
</dbReference>
<evidence type="ECO:0000313" key="5">
    <source>
        <dbReference type="Proteomes" id="UP000190961"/>
    </source>
</evidence>
<evidence type="ECO:0000256" key="1">
    <source>
        <dbReference type="PROSITE-ProRule" id="PRU00169"/>
    </source>
</evidence>
<dbReference type="InterPro" id="IPR011006">
    <property type="entry name" value="CheY-like_superfamily"/>
</dbReference>
<dbReference type="InterPro" id="IPR001789">
    <property type="entry name" value="Sig_transdc_resp-reg_receiver"/>
</dbReference>
<feature type="compositionally biased region" description="Polar residues" evidence="2">
    <location>
        <begin position="116"/>
        <end position="127"/>
    </location>
</feature>
<gene>
    <name evidence="4" type="ORF">SAMN05660236_4410</name>
</gene>
<dbReference type="Pfam" id="PF00072">
    <property type="entry name" value="Response_reg"/>
    <property type="match status" value="1"/>
</dbReference>
<dbReference type="AlphaFoldDB" id="A0A1T5M4Y7"/>
<reference evidence="4 5" key="1">
    <citation type="submission" date="2017-02" db="EMBL/GenBank/DDBJ databases">
        <authorList>
            <person name="Peterson S.W."/>
        </authorList>
    </citation>
    <scope>NUCLEOTIDE SEQUENCE [LARGE SCALE GENOMIC DNA]</scope>
    <source>
        <strain evidence="4 5">DSM 25262</strain>
    </source>
</reference>
<dbReference type="SUPFAM" id="SSF52172">
    <property type="entry name" value="CheY-like"/>
    <property type="match status" value="1"/>
</dbReference>
<dbReference type="GO" id="GO:0000160">
    <property type="term" value="P:phosphorelay signal transduction system"/>
    <property type="evidence" value="ECO:0007669"/>
    <property type="project" value="InterPro"/>
</dbReference>
<dbReference type="OrthoDB" id="7631574at2"/>
<evidence type="ECO:0000313" key="4">
    <source>
        <dbReference type="EMBL" id="SKC83292.1"/>
    </source>
</evidence>
<dbReference type="STRING" id="688867.SAMN05660236_4410"/>
<name>A0A1T5M4Y7_9BACT</name>
<evidence type="ECO:0000259" key="3">
    <source>
        <dbReference type="PROSITE" id="PS50110"/>
    </source>
</evidence>
<sequence>MLILYAEDDIDDFNLFCEVIHSFDPRIECVNAVNGIAALEFLENSKALPDYVVVDINMPAMDGKACLKNIKKDPKFAYTRDYIFYKPRSERYRALQGIGRYRLSQETKYRRASHSGPFQTLQTDLQN</sequence>
<feature type="modified residue" description="4-aspartylphosphate" evidence="1">
    <location>
        <position position="55"/>
    </location>
</feature>
<keyword evidence="5" id="KW-1185">Reference proteome</keyword>
<feature type="domain" description="Response regulatory" evidence="3">
    <location>
        <begin position="2"/>
        <end position="127"/>
    </location>
</feature>
<evidence type="ECO:0000256" key="2">
    <source>
        <dbReference type="SAM" id="MobiDB-lite"/>
    </source>
</evidence>
<accession>A0A1T5M4Y7</accession>
<protein>
    <submittedName>
        <fullName evidence="4">Response regulator receiver domain-containing protein</fullName>
    </submittedName>
</protein>
<feature type="region of interest" description="Disordered" evidence="2">
    <location>
        <begin position="108"/>
        <end position="127"/>
    </location>
</feature>
<dbReference type="Proteomes" id="UP000190961">
    <property type="component" value="Unassembled WGS sequence"/>
</dbReference>
<dbReference type="RefSeq" id="WP_159453771.1">
    <property type="nucleotide sequence ID" value="NZ_FUZU01000003.1"/>
</dbReference>
<keyword evidence="1" id="KW-0597">Phosphoprotein</keyword>